<accession>A1ZLL6</accession>
<keyword evidence="2" id="KW-1185">Reference proteome</keyword>
<dbReference type="AlphaFoldDB" id="A1ZLL6"/>
<proteinExistence type="predicted"/>
<dbReference type="EMBL" id="AAWS01000014">
    <property type="protein sequence ID" value="EAY28770.1"/>
    <property type="molecule type" value="Genomic_DNA"/>
</dbReference>
<protein>
    <recommendedName>
        <fullName evidence="3">GIY-YIG domain-containing protein</fullName>
    </recommendedName>
</protein>
<sequence length="104" mass="12294">MSPSESVKGVIVYRPYEVAEQNKVPNRLLYTGLTFEKGGKLLKHRWRKHGNSRGPSFDKYNWHWTQRNRVAILNIASKVGNGLDYKVEQLDKNMLKIRKIRKRR</sequence>
<comment type="caution">
    <text evidence="1">The sequence shown here is derived from an EMBL/GenBank/DDBJ whole genome shotgun (WGS) entry which is preliminary data.</text>
</comment>
<name>A1ZLL6_MICM2</name>
<dbReference type="Proteomes" id="UP000004095">
    <property type="component" value="Unassembled WGS sequence"/>
</dbReference>
<evidence type="ECO:0000313" key="2">
    <source>
        <dbReference type="Proteomes" id="UP000004095"/>
    </source>
</evidence>
<reference evidence="1 2" key="1">
    <citation type="submission" date="2007-01" db="EMBL/GenBank/DDBJ databases">
        <authorList>
            <person name="Haygood M."/>
            <person name="Podell S."/>
            <person name="Anderson C."/>
            <person name="Hopkinson B."/>
            <person name="Roe K."/>
            <person name="Barbeau K."/>
            <person name="Gaasterland T."/>
            <person name="Ferriera S."/>
            <person name="Johnson J."/>
            <person name="Kravitz S."/>
            <person name="Beeson K."/>
            <person name="Sutton G."/>
            <person name="Rogers Y.-H."/>
            <person name="Friedman R."/>
            <person name="Frazier M."/>
            <person name="Venter J.C."/>
        </authorList>
    </citation>
    <scope>NUCLEOTIDE SEQUENCE [LARGE SCALE GENOMIC DNA]</scope>
    <source>
        <strain evidence="1 2">ATCC 23134</strain>
    </source>
</reference>
<gene>
    <name evidence="1" type="ORF">M23134_07868</name>
</gene>
<evidence type="ECO:0000313" key="1">
    <source>
        <dbReference type="EMBL" id="EAY28770.1"/>
    </source>
</evidence>
<organism evidence="1 2">
    <name type="scientific">Microscilla marina ATCC 23134</name>
    <dbReference type="NCBI Taxonomy" id="313606"/>
    <lineage>
        <taxon>Bacteria</taxon>
        <taxon>Pseudomonadati</taxon>
        <taxon>Bacteroidota</taxon>
        <taxon>Cytophagia</taxon>
        <taxon>Cytophagales</taxon>
        <taxon>Microscillaceae</taxon>
        <taxon>Microscilla</taxon>
    </lineage>
</organism>
<evidence type="ECO:0008006" key="3">
    <source>
        <dbReference type="Google" id="ProtNLM"/>
    </source>
</evidence>